<dbReference type="InterPro" id="IPR051572">
    <property type="entry name" value="VTC_Complex_Subunit"/>
</dbReference>
<evidence type="ECO:0000259" key="7">
    <source>
        <dbReference type="PROSITE" id="PS51382"/>
    </source>
</evidence>
<dbReference type="EMBL" id="CAMXCT030001379">
    <property type="protein sequence ID" value="CAL4776831.1"/>
    <property type="molecule type" value="Genomic_DNA"/>
</dbReference>
<dbReference type="Gene3D" id="3.20.100.30">
    <property type="entry name" value="VTC, catalytic tunnel domain"/>
    <property type="match status" value="1"/>
</dbReference>
<dbReference type="Pfam" id="PF03105">
    <property type="entry name" value="SPX"/>
    <property type="match status" value="1"/>
</dbReference>
<keyword evidence="5 6" id="KW-0472">Membrane</keyword>
<dbReference type="PANTHER" id="PTHR46140">
    <property type="entry name" value="VACUOLAR TRANSPORTER CHAPERONE 1-RELATED"/>
    <property type="match status" value="1"/>
</dbReference>
<keyword evidence="10" id="KW-1185">Reference proteome</keyword>
<keyword evidence="4 6" id="KW-1133">Transmembrane helix</keyword>
<dbReference type="CDD" id="cd14447">
    <property type="entry name" value="SPX"/>
    <property type="match status" value="1"/>
</dbReference>
<dbReference type="Pfam" id="PF02656">
    <property type="entry name" value="DUF202"/>
    <property type="match status" value="1"/>
</dbReference>
<dbReference type="EMBL" id="CAMXCT010001379">
    <property type="protein sequence ID" value="CAI3989519.1"/>
    <property type="molecule type" value="Genomic_DNA"/>
</dbReference>
<feature type="transmembrane region" description="Helical" evidence="6">
    <location>
        <begin position="646"/>
        <end position="664"/>
    </location>
</feature>
<accession>A0A9P1CD51</accession>
<dbReference type="InterPro" id="IPR003807">
    <property type="entry name" value="DUF202"/>
</dbReference>
<evidence type="ECO:0000313" key="9">
    <source>
        <dbReference type="EMBL" id="CAL4776831.1"/>
    </source>
</evidence>
<evidence type="ECO:0000256" key="1">
    <source>
        <dbReference type="ARBA" id="ARBA00004128"/>
    </source>
</evidence>
<comment type="subcellular location">
    <subcellularLocation>
        <location evidence="1">Vacuole membrane</location>
        <topology evidence="1">Multi-pass membrane protein</topology>
    </subcellularLocation>
</comment>
<feature type="transmembrane region" description="Helical" evidence="6">
    <location>
        <begin position="602"/>
        <end position="625"/>
    </location>
</feature>
<feature type="domain" description="SPX" evidence="7">
    <location>
        <begin position="1"/>
        <end position="109"/>
    </location>
</feature>
<evidence type="ECO:0000256" key="6">
    <source>
        <dbReference type="SAM" id="Phobius"/>
    </source>
</evidence>
<dbReference type="AlphaFoldDB" id="A0A9P1CD51"/>
<evidence type="ECO:0000313" key="10">
    <source>
        <dbReference type="Proteomes" id="UP001152797"/>
    </source>
</evidence>
<dbReference type="Proteomes" id="UP001152797">
    <property type="component" value="Unassembled WGS sequence"/>
</dbReference>
<evidence type="ECO:0000256" key="5">
    <source>
        <dbReference type="ARBA" id="ARBA00023136"/>
    </source>
</evidence>
<reference evidence="8" key="1">
    <citation type="submission" date="2022-10" db="EMBL/GenBank/DDBJ databases">
        <authorList>
            <person name="Chen Y."/>
            <person name="Dougan E. K."/>
            <person name="Chan C."/>
            <person name="Rhodes N."/>
            <person name="Thang M."/>
        </authorList>
    </citation>
    <scope>NUCLEOTIDE SEQUENCE</scope>
</reference>
<dbReference type="PANTHER" id="PTHR46140:SF1">
    <property type="entry name" value="VACUOLAR TRANSPORTER CHAPERONE COMPLEX SUBUNIT 4-RELATED"/>
    <property type="match status" value="1"/>
</dbReference>
<dbReference type="InterPro" id="IPR042267">
    <property type="entry name" value="VTC_sf"/>
</dbReference>
<keyword evidence="2" id="KW-0926">Vacuole</keyword>
<dbReference type="GO" id="GO:0006799">
    <property type="term" value="P:polyphosphate biosynthetic process"/>
    <property type="evidence" value="ECO:0007669"/>
    <property type="project" value="UniProtKB-ARBA"/>
</dbReference>
<name>A0A9P1CD51_9DINO</name>
<reference evidence="9 10" key="2">
    <citation type="submission" date="2024-05" db="EMBL/GenBank/DDBJ databases">
        <authorList>
            <person name="Chen Y."/>
            <person name="Shah S."/>
            <person name="Dougan E. K."/>
            <person name="Thang M."/>
            <person name="Chan C."/>
        </authorList>
    </citation>
    <scope>NUCLEOTIDE SEQUENCE [LARGE SCALE GENOMIC DNA]</scope>
</reference>
<dbReference type="PROSITE" id="PS51382">
    <property type="entry name" value="SPX"/>
    <property type="match status" value="1"/>
</dbReference>
<keyword evidence="3 6" id="KW-0812">Transmembrane</keyword>
<protein>
    <submittedName>
        <fullName evidence="9">Plastid-lipid-associated protein 4, chloroplastic</fullName>
    </submittedName>
</protein>
<dbReference type="GO" id="GO:0005774">
    <property type="term" value="C:vacuolar membrane"/>
    <property type="evidence" value="ECO:0007669"/>
    <property type="project" value="UniProtKB-SubCell"/>
</dbReference>
<evidence type="ECO:0000256" key="4">
    <source>
        <dbReference type="ARBA" id="ARBA00022989"/>
    </source>
</evidence>
<evidence type="ECO:0000256" key="3">
    <source>
        <dbReference type="ARBA" id="ARBA00022692"/>
    </source>
</evidence>
<evidence type="ECO:0000313" key="8">
    <source>
        <dbReference type="EMBL" id="CAI3989519.1"/>
    </source>
</evidence>
<comment type="caution">
    <text evidence="8">The sequence shown here is derived from an EMBL/GenBank/DDBJ whole genome shotgun (WGS) entry which is preliminary data.</text>
</comment>
<feature type="non-terminal residue" evidence="8">
    <location>
        <position position="1"/>
    </location>
</feature>
<sequence length="667" mass="73535">GDTLGTGAQPAESRFYELLQHEMGKVNRFFQLQLRTLLDKFREAQRALQSIQKVGGAEPLARANKLLEEAADGLVELDKFKYLNFTGFRKIAKKFDKSTKSGVTLSSWFMPQLKRAFFAAHRLDGLLLSLSLGYAAVRRFQSGQCSEAVPLTMPSRTMTFCLVPLGRMRSLCTLVKSFQLVLPPLQGHASEGMSGEELSSELQKLLYALGTEGLHVPCRIATQMTAEYFDSPTDGFPFYQSHLQACAGEGRKSVGLPFTSPPWISVSDIRQSLGFRVRQTGERGDVVEMDAAGSSVGLNAFTPVQLGSPDAFPLEATPEMSSSLERLKASAEATLKKAEVKEASFMTAFGEPGCRELATFASQVAGACASYRLESVATIGASRLLLRGDTVETRNVRMAMDEEVQFARAPGGQVSDAMDFPYCMLEVSGENLGAAKWLDELRGDAVLREAPGFNVGVQAVAALWKDDVPSLPHWYHVEDSFDKPEEFGPALQRRADEYQAQEAREEARQRTGSERIQALPVVEPQVPETSEQAEMMLQPKDLLASERTMLEWMHTVFALAIIAIGLWRYSLTGELPRGKALPPSDGLRQQFFNSSSPSRMLLGIYSLFLVLVAICFGWYAVITHLQRIKALMKNEQKDRIFNRRTGPTIFAGCMALALAAHLGLQLA</sequence>
<evidence type="ECO:0000256" key="2">
    <source>
        <dbReference type="ARBA" id="ARBA00022554"/>
    </source>
</evidence>
<organism evidence="8">
    <name type="scientific">Cladocopium goreaui</name>
    <dbReference type="NCBI Taxonomy" id="2562237"/>
    <lineage>
        <taxon>Eukaryota</taxon>
        <taxon>Sar</taxon>
        <taxon>Alveolata</taxon>
        <taxon>Dinophyceae</taxon>
        <taxon>Suessiales</taxon>
        <taxon>Symbiodiniaceae</taxon>
        <taxon>Cladocopium</taxon>
    </lineage>
</organism>
<gene>
    <name evidence="8" type="ORF">C1SCF055_LOCUS16589</name>
</gene>
<dbReference type="EMBL" id="CAMXCT020001379">
    <property type="protein sequence ID" value="CAL1142894.1"/>
    <property type="molecule type" value="Genomic_DNA"/>
</dbReference>
<dbReference type="InterPro" id="IPR004331">
    <property type="entry name" value="SPX_dom"/>
</dbReference>
<dbReference type="OrthoDB" id="2243669at2759"/>
<proteinExistence type="predicted"/>